<evidence type="ECO:0000256" key="2">
    <source>
        <dbReference type="ARBA" id="ARBA00029447"/>
    </source>
</evidence>
<comment type="similarity">
    <text evidence="2">Belongs to the methyl-accepting chemotaxis (MCP) protein family.</text>
</comment>
<evidence type="ECO:0000259" key="5">
    <source>
        <dbReference type="PROSITE" id="PS50111"/>
    </source>
</evidence>
<evidence type="ECO:0000259" key="6">
    <source>
        <dbReference type="PROSITE" id="PS50885"/>
    </source>
</evidence>
<sequence>MDNDLKMILEKERIEKLNEMSLSGVKLRYFFTGFSIVLALIWRLMGQSDIQYWQMIALLIMQILNNLMVVYTTKIGKYNDFVETLVQIMDSFGIISLAYFSGMVASPFFLLLFVTLYVNAVKTGYKRGLLKLTTDIGVFFIMLLVARLTGREFNWIHQLGGIVFYTIIGYIFCLLGQRTLDRMIKFREIMGAVETTGKLDVRSRDDEKDELGYLQMSFNRMLDSLEKMAKQIGVIAEDRLFDKELETEIPGDLGEAKIKLLKKMRLLAEAAKLIAEDNLEDDVLKVKMEGDIGNAFTHMVERLLKLAEFAKKLSQGDLTINGEELGNGTIGRVMKDMLSNLRIVIQQIKEAGLRIASASNEILSSTEELSAGSSEQASSVEEVTATIEEFSNTSRQIAGTAEMVEEQANNSLKKTIESTASMENAAQAMNDIRGSAENTSKRILELGHKSEKIDEVAQFINEIASQTKLLSLNASIEAAGAGEAGKRFSVVAEEIRNLAENVSQSAGEITNLIKEIRNSINASIMSTEEELKKVNAGVDLTNSVSVNLNEVYSTIDKTTQLSREIRTGTDQQKSASEQIVVTMKEISSVVQQSAISTEQVSKSAEDLNKLAEDFKETLEKFKVED</sequence>
<feature type="transmembrane region" description="Helical" evidence="4">
    <location>
        <begin position="52"/>
        <end position="72"/>
    </location>
</feature>
<dbReference type="GO" id="GO:0007165">
    <property type="term" value="P:signal transduction"/>
    <property type="evidence" value="ECO:0007669"/>
    <property type="project" value="UniProtKB-KW"/>
</dbReference>
<feature type="transmembrane region" description="Helical" evidence="4">
    <location>
        <begin position="92"/>
        <end position="117"/>
    </location>
</feature>
<dbReference type="PANTHER" id="PTHR32089">
    <property type="entry name" value="METHYL-ACCEPTING CHEMOTAXIS PROTEIN MCPB"/>
    <property type="match status" value="1"/>
</dbReference>
<dbReference type="GO" id="GO:0016020">
    <property type="term" value="C:membrane"/>
    <property type="evidence" value="ECO:0007669"/>
    <property type="project" value="InterPro"/>
</dbReference>
<feature type="transmembrane region" description="Helical" evidence="4">
    <location>
        <begin position="155"/>
        <end position="175"/>
    </location>
</feature>
<dbReference type="Pfam" id="PF00672">
    <property type="entry name" value="HAMP"/>
    <property type="match status" value="1"/>
</dbReference>
<organism evidence="7 8">
    <name type="scientific">candidate division TA06 bacterium</name>
    <dbReference type="NCBI Taxonomy" id="2250710"/>
    <lineage>
        <taxon>Bacteria</taxon>
        <taxon>Bacteria division TA06</taxon>
    </lineage>
</organism>
<dbReference type="PANTHER" id="PTHR32089:SF112">
    <property type="entry name" value="LYSOZYME-LIKE PROTEIN-RELATED"/>
    <property type="match status" value="1"/>
</dbReference>
<reference evidence="7 8" key="1">
    <citation type="submission" date="2018-06" db="EMBL/GenBank/DDBJ databases">
        <title>Extensive metabolic versatility and redundancy in microbially diverse, dynamic hydrothermal sediments.</title>
        <authorList>
            <person name="Dombrowski N."/>
            <person name="Teske A."/>
            <person name="Baker B.J."/>
        </authorList>
    </citation>
    <scope>NUCLEOTIDE SEQUENCE [LARGE SCALE GENOMIC DNA]</scope>
    <source>
        <strain evidence="7">B35_G9</strain>
    </source>
</reference>
<protein>
    <recommendedName>
        <fullName evidence="9">Methyl-accepting chemotaxis protein</fullName>
    </recommendedName>
</protein>
<evidence type="ECO:0000313" key="7">
    <source>
        <dbReference type="EMBL" id="RKX66599.1"/>
    </source>
</evidence>
<dbReference type="Gene3D" id="6.10.340.10">
    <property type="match status" value="1"/>
</dbReference>
<comment type="caution">
    <text evidence="7">The sequence shown here is derived from an EMBL/GenBank/DDBJ whole genome shotgun (WGS) entry which is preliminary data.</text>
</comment>
<evidence type="ECO:0000256" key="3">
    <source>
        <dbReference type="PROSITE-ProRule" id="PRU00284"/>
    </source>
</evidence>
<dbReference type="PROSITE" id="PS50885">
    <property type="entry name" value="HAMP"/>
    <property type="match status" value="1"/>
</dbReference>
<dbReference type="Proteomes" id="UP000282321">
    <property type="component" value="Unassembled WGS sequence"/>
</dbReference>
<evidence type="ECO:0008006" key="9">
    <source>
        <dbReference type="Google" id="ProtNLM"/>
    </source>
</evidence>
<evidence type="ECO:0000256" key="1">
    <source>
        <dbReference type="ARBA" id="ARBA00023224"/>
    </source>
</evidence>
<keyword evidence="1 3" id="KW-0807">Transducer</keyword>
<dbReference type="SMART" id="SM00304">
    <property type="entry name" value="HAMP"/>
    <property type="match status" value="2"/>
</dbReference>
<feature type="domain" description="HAMP" evidence="6">
    <location>
        <begin position="177"/>
        <end position="230"/>
    </location>
</feature>
<dbReference type="AlphaFoldDB" id="A0A660SAT4"/>
<dbReference type="GO" id="GO:0004888">
    <property type="term" value="F:transmembrane signaling receptor activity"/>
    <property type="evidence" value="ECO:0007669"/>
    <property type="project" value="InterPro"/>
</dbReference>
<dbReference type="PRINTS" id="PR00260">
    <property type="entry name" value="CHEMTRNSDUCR"/>
</dbReference>
<gene>
    <name evidence="7" type="ORF">DRP44_03780</name>
</gene>
<feature type="transmembrane region" description="Helical" evidence="4">
    <location>
        <begin position="129"/>
        <end position="149"/>
    </location>
</feature>
<keyword evidence="4" id="KW-0472">Membrane</keyword>
<dbReference type="EMBL" id="QNBC01000038">
    <property type="protein sequence ID" value="RKX66599.1"/>
    <property type="molecule type" value="Genomic_DNA"/>
</dbReference>
<dbReference type="SUPFAM" id="SSF58104">
    <property type="entry name" value="Methyl-accepting chemotaxis protein (MCP) signaling domain"/>
    <property type="match status" value="1"/>
</dbReference>
<dbReference type="CDD" id="cd11386">
    <property type="entry name" value="MCP_signal"/>
    <property type="match status" value="1"/>
</dbReference>
<dbReference type="InterPro" id="IPR004089">
    <property type="entry name" value="MCPsignal_dom"/>
</dbReference>
<keyword evidence="4" id="KW-1133">Transmembrane helix</keyword>
<dbReference type="CDD" id="cd06225">
    <property type="entry name" value="HAMP"/>
    <property type="match status" value="1"/>
</dbReference>
<name>A0A660SAT4_UNCT6</name>
<feature type="transmembrane region" description="Helical" evidence="4">
    <location>
        <begin position="27"/>
        <end position="45"/>
    </location>
</feature>
<feature type="domain" description="Methyl-accepting transducer" evidence="5">
    <location>
        <begin position="351"/>
        <end position="587"/>
    </location>
</feature>
<dbReference type="Pfam" id="PF00015">
    <property type="entry name" value="MCPsignal"/>
    <property type="match status" value="1"/>
</dbReference>
<proteinExistence type="inferred from homology"/>
<dbReference type="InterPro" id="IPR004090">
    <property type="entry name" value="Chemotax_Me-accpt_rcpt"/>
</dbReference>
<dbReference type="Gene3D" id="1.10.287.950">
    <property type="entry name" value="Methyl-accepting chemotaxis protein"/>
    <property type="match status" value="1"/>
</dbReference>
<evidence type="ECO:0000256" key="4">
    <source>
        <dbReference type="SAM" id="Phobius"/>
    </source>
</evidence>
<dbReference type="PROSITE" id="PS50111">
    <property type="entry name" value="CHEMOTAXIS_TRANSDUC_2"/>
    <property type="match status" value="1"/>
</dbReference>
<dbReference type="GO" id="GO:0006935">
    <property type="term" value="P:chemotaxis"/>
    <property type="evidence" value="ECO:0007669"/>
    <property type="project" value="InterPro"/>
</dbReference>
<dbReference type="SMART" id="SM00283">
    <property type="entry name" value="MA"/>
    <property type="match status" value="1"/>
</dbReference>
<accession>A0A660SAT4</accession>
<keyword evidence="4" id="KW-0812">Transmembrane</keyword>
<evidence type="ECO:0000313" key="8">
    <source>
        <dbReference type="Proteomes" id="UP000282321"/>
    </source>
</evidence>
<dbReference type="InterPro" id="IPR003660">
    <property type="entry name" value="HAMP_dom"/>
</dbReference>